<evidence type="ECO:0000256" key="4">
    <source>
        <dbReference type="ARBA" id="ARBA00023157"/>
    </source>
</evidence>
<feature type="chain" id="PRO_5021496251" description="Chitin-binding type-2 domain-containing protein" evidence="6">
    <location>
        <begin position="19"/>
        <end position="384"/>
    </location>
</feature>
<dbReference type="VEuPathDB" id="VectorBase:AFUN2_011454"/>
<keyword evidence="1" id="KW-0147">Chitin-binding</keyword>
<keyword evidence="2 6" id="KW-0732">Signal</keyword>
<protein>
    <recommendedName>
        <fullName evidence="7">Chitin-binding type-2 domain-containing protein</fullName>
    </recommendedName>
</protein>
<feature type="domain" description="Chitin-binding type-2" evidence="7">
    <location>
        <begin position="184"/>
        <end position="242"/>
    </location>
</feature>
<evidence type="ECO:0000313" key="8">
    <source>
        <dbReference type="EnsemblMetazoa" id="AFUN000173-PA"/>
    </source>
</evidence>
<dbReference type="VEuPathDB" id="VectorBase:AFUN000173"/>
<keyword evidence="5" id="KW-0325">Glycoprotein</keyword>
<dbReference type="InterPro" id="IPR036508">
    <property type="entry name" value="Chitin-bd_dom_sf"/>
</dbReference>
<accession>A0A182R1Y4</accession>
<evidence type="ECO:0000256" key="2">
    <source>
        <dbReference type="ARBA" id="ARBA00022729"/>
    </source>
</evidence>
<dbReference type="PANTHER" id="PTHR23301">
    <property type="entry name" value="CHITIN BINDING PERITROPHIN-A"/>
    <property type="match status" value="1"/>
</dbReference>
<dbReference type="Gene3D" id="2.170.140.10">
    <property type="entry name" value="Chitin binding domain"/>
    <property type="match status" value="3"/>
</dbReference>
<name>A0A182R1Y4_ANOFN</name>
<dbReference type="InterPro" id="IPR051940">
    <property type="entry name" value="Chitin_bind-dev_reg"/>
</dbReference>
<dbReference type="GO" id="GO:0005576">
    <property type="term" value="C:extracellular region"/>
    <property type="evidence" value="ECO:0007669"/>
    <property type="project" value="InterPro"/>
</dbReference>
<dbReference type="GO" id="GO:0008061">
    <property type="term" value="F:chitin binding"/>
    <property type="evidence" value="ECO:0007669"/>
    <property type="project" value="UniProtKB-KW"/>
</dbReference>
<keyword evidence="4" id="KW-1015">Disulfide bond</keyword>
<dbReference type="AlphaFoldDB" id="A0A182R1Y4"/>
<reference evidence="8" key="1">
    <citation type="submission" date="2020-05" db="UniProtKB">
        <authorList>
            <consortium name="EnsemblMetazoa"/>
        </authorList>
    </citation>
    <scope>IDENTIFICATION</scope>
    <source>
        <strain evidence="8">FUMOZ</strain>
    </source>
</reference>
<evidence type="ECO:0000256" key="1">
    <source>
        <dbReference type="ARBA" id="ARBA00022669"/>
    </source>
</evidence>
<keyword evidence="3" id="KW-0677">Repeat</keyword>
<feature type="signal peptide" evidence="6">
    <location>
        <begin position="1"/>
        <end position="18"/>
    </location>
</feature>
<dbReference type="PANTHER" id="PTHR23301:SF0">
    <property type="entry name" value="CHITIN-BINDING TYPE-2 DOMAIN-CONTAINING PROTEIN-RELATED"/>
    <property type="match status" value="1"/>
</dbReference>
<feature type="domain" description="Chitin-binding type-2" evidence="7">
    <location>
        <begin position="324"/>
        <end position="384"/>
    </location>
</feature>
<evidence type="ECO:0000259" key="7">
    <source>
        <dbReference type="PROSITE" id="PS50940"/>
    </source>
</evidence>
<organism evidence="8">
    <name type="scientific">Anopheles funestus</name>
    <name type="common">African malaria mosquito</name>
    <dbReference type="NCBI Taxonomy" id="62324"/>
    <lineage>
        <taxon>Eukaryota</taxon>
        <taxon>Metazoa</taxon>
        <taxon>Ecdysozoa</taxon>
        <taxon>Arthropoda</taxon>
        <taxon>Hexapoda</taxon>
        <taxon>Insecta</taxon>
        <taxon>Pterygota</taxon>
        <taxon>Neoptera</taxon>
        <taxon>Endopterygota</taxon>
        <taxon>Diptera</taxon>
        <taxon>Nematocera</taxon>
        <taxon>Culicoidea</taxon>
        <taxon>Culicidae</taxon>
        <taxon>Anophelinae</taxon>
        <taxon>Anopheles</taxon>
    </lineage>
</organism>
<proteinExistence type="predicted"/>
<dbReference type="InterPro" id="IPR002557">
    <property type="entry name" value="Chitin-bd_dom"/>
</dbReference>
<evidence type="ECO:0000256" key="6">
    <source>
        <dbReference type="SAM" id="SignalP"/>
    </source>
</evidence>
<dbReference type="EnsemblMetazoa" id="AFUN000173-RA">
    <property type="protein sequence ID" value="AFUN000173-PA"/>
    <property type="gene ID" value="AFUN000173"/>
</dbReference>
<sequence length="384" mass="42430">MLSNVLFLFSVSTLVVSAVNIDPRCTRYSLGMQAQVLSYEQDCRKFIICDMRGNGQMLSCPTGLYFSDISHTCSFETTSCTHGELNGAINTLPSVPSRPVQPSLPVQPLPVPIPIPHLPLQPQPIPLPEPPKIPHIPHVPPVVVVPDVTDAKPPISNWLPIVTAPPTVVGPVQEQSEVGQLPAESVCWDKPAGKIYPVVHDCGLYVVCMGDRNAIVQRCPKGLLYDHKQERCEFADASRCSIPRDAGQLVLDINGVDMSLLEEERLNSQLEESYAIPMVPVKQSVSALASDKVQRENQPIRTVSELEKQPELVVEQNFLMINDHPRCLARNNFHLTVELPHDTDCTKYLVCIGRVAIEKKCPNGQHWNARNNWCDYASAAGCTL</sequence>
<evidence type="ECO:0000256" key="5">
    <source>
        <dbReference type="ARBA" id="ARBA00023180"/>
    </source>
</evidence>
<dbReference type="SUPFAM" id="SSF57625">
    <property type="entry name" value="Invertebrate chitin-binding proteins"/>
    <property type="match status" value="3"/>
</dbReference>
<dbReference type="Pfam" id="PF01607">
    <property type="entry name" value="CBM_14"/>
    <property type="match status" value="3"/>
</dbReference>
<dbReference type="PROSITE" id="PS50940">
    <property type="entry name" value="CHIT_BIND_II"/>
    <property type="match status" value="3"/>
</dbReference>
<dbReference type="SMART" id="SM00494">
    <property type="entry name" value="ChtBD2"/>
    <property type="match status" value="3"/>
</dbReference>
<evidence type="ECO:0000256" key="3">
    <source>
        <dbReference type="ARBA" id="ARBA00022737"/>
    </source>
</evidence>
<dbReference type="STRING" id="62324.A0A182R1Y4"/>
<feature type="domain" description="Chitin-binding type-2" evidence="7">
    <location>
        <begin position="22"/>
        <end position="82"/>
    </location>
</feature>